<protein>
    <submittedName>
        <fullName evidence="3">Uncharacterized protein</fullName>
    </submittedName>
</protein>
<organism evidence="3 4">
    <name type="scientific">Caldimonas mangrovi</name>
    <dbReference type="NCBI Taxonomy" id="2944811"/>
    <lineage>
        <taxon>Bacteria</taxon>
        <taxon>Pseudomonadati</taxon>
        <taxon>Pseudomonadota</taxon>
        <taxon>Betaproteobacteria</taxon>
        <taxon>Burkholderiales</taxon>
        <taxon>Sphaerotilaceae</taxon>
        <taxon>Caldimonas</taxon>
    </lineage>
</organism>
<feature type="transmembrane region" description="Helical" evidence="2">
    <location>
        <begin position="6"/>
        <end position="26"/>
    </location>
</feature>
<comment type="caution">
    <text evidence="3">The sequence shown here is derived from an EMBL/GenBank/DDBJ whole genome shotgun (WGS) entry which is preliminary data.</text>
</comment>
<gene>
    <name evidence="3" type="ORF">M8A51_24175</name>
</gene>
<accession>A0ABT0YV59</accession>
<keyword evidence="2" id="KW-0812">Transmembrane</keyword>
<feature type="region of interest" description="Disordered" evidence="1">
    <location>
        <begin position="78"/>
        <end position="161"/>
    </location>
</feature>
<evidence type="ECO:0000313" key="4">
    <source>
        <dbReference type="Proteomes" id="UP001165541"/>
    </source>
</evidence>
<feature type="transmembrane region" description="Helical" evidence="2">
    <location>
        <begin position="54"/>
        <end position="73"/>
    </location>
</feature>
<evidence type="ECO:0000256" key="2">
    <source>
        <dbReference type="SAM" id="Phobius"/>
    </source>
</evidence>
<proteinExistence type="predicted"/>
<name>A0ABT0YV59_9BURK</name>
<dbReference type="Proteomes" id="UP001165541">
    <property type="component" value="Unassembled WGS sequence"/>
</dbReference>
<reference evidence="3" key="1">
    <citation type="submission" date="2022-05" db="EMBL/GenBank/DDBJ databases">
        <title>Schlegelella sp. nov., isolated from mangrove soil.</title>
        <authorList>
            <person name="Liu Y."/>
            <person name="Ge X."/>
            <person name="Liu W."/>
        </authorList>
    </citation>
    <scope>NUCLEOTIDE SEQUENCE</scope>
    <source>
        <strain evidence="3">S2-27</strain>
    </source>
</reference>
<keyword evidence="4" id="KW-1185">Reference proteome</keyword>
<keyword evidence="2" id="KW-0472">Membrane</keyword>
<evidence type="ECO:0000313" key="3">
    <source>
        <dbReference type="EMBL" id="MCM5682641.1"/>
    </source>
</evidence>
<keyword evidence="2" id="KW-1133">Transmembrane helix</keyword>
<evidence type="ECO:0000256" key="1">
    <source>
        <dbReference type="SAM" id="MobiDB-lite"/>
    </source>
</evidence>
<sequence length="161" mass="17337">MTANELEVLLTAAMLLALPVIAMFYWRDNRAISWGALGLCLLIPEAASEHPNAALLHSIMAITAVIVVLQLGIDALKQRQQARDGEPTQPRPAPLPEETADARAVRDDAPVAWPGTYGGVPQPAAPGLQFLRRKHPSEHAASPAPGTPWRDARGNHEGQRP</sequence>
<feature type="compositionally biased region" description="Basic and acidic residues" evidence="1">
    <location>
        <begin position="150"/>
        <end position="161"/>
    </location>
</feature>
<feature type="compositionally biased region" description="Basic and acidic residues" evidence="1">
    <location>
        <begin position="100"/>
        <end position="109"/>
    </location>
</feature>
<dbReference type="EMBL" id="JAMKFE010000021">
    <property type="protein sequence ID" value="MCM5682641.1"/>
    <property type="molecule type" value="Genomic_DNA"/>
</dbReference>
<dbReference type="RefSeq" id="WP_251781186.1">
    <property type="nucleotide sequence ID" value="NZ_JAMKFE010000021.1"/>
</dbReference>